<dbReference type="Gene3D" id="1.10.150.130">
    <property type="match status" value="1"/>
</dbReference>
<dbReference type="Gene3D" id="1.10.443.10">
    <property type="entry name" value="Intergrase catalytic core"/>
    <property type="match status" value="1"/>
</dbReference>
<name>A0A0B7H489_9FLAO</name>
<evidence type="ECO:0000259" key="5">
    <source>
        <dbReference type="PROSITE" id="PS51898"/>
    </source>
</evidence>
<dbReference type="InterPro" id="IPR025269">
    <property type="entry name" value="SAM-like_dom"/>
</dbReference>
<dbReference type="InterPro" id="IPR010998">
    <property type="entry name" value="Integrase_recombinase_N"/>
</dbReference>
<keyword evidence="2" id="KW-0229">DNA integration</keyword>
<evidence type="ECO:0000256" key="3">
    <source>
        <dbReference type="ARBA" id="ARBA00023125"/>
    </source>
</evidence>
<proteinExistence type="inferred from homology"/>
<dbReference type="Pfam" id="PF00589">
    <property type="entry name" value="Phage_integrase"/>
    <property type="match status" value="1"/>
</dbReference>
<dbReference type="Proteomes" id="UP000038055">
    <property type="component" value="Unassembled WGS sequence"/>
</dbReference>
<dbReference type="AlphaFoldDB" id="A0A0B7H489"/>
<keyword evidence="4" id="KW-0233">DNA recombination</keyword>
<dbReference type="CDD" id="cd00397">
    <property type="entry name" value="DNA_BRE_C"/>
    <property type="match status" value="1"/>
</dbReference>
<keyword evidence="3" id="KW-0238">DNA-binding</keyword>
<dbReference type="EMBL" id="CDOD01000013">
    <property type="protein sequence ID" value="CEN34456.1"/>
    <property type="molecule type" value="Genomic_DNA"/>
</dbReference>
<dbReference type="PANTHER" id="PTHR30629:SF2">
    <property type="entry name" value="PROPHAGE INTEGRASE INTS-RELATED"/>
    <property type="match status" value="1"/>
</dbReference>
<comment type="similarity">
    <text evidence="1">Belongs to the 'phage' integrase family.</text>
</comment>
<reference evidence="7" key="1">
    <citation type="submission" date="2015-01" db="EMBL/GenBank/DDBJ databases">
        <authorList>
            <person name="MANFREDI Pablo"/>
        </authorList>
    </citation>
    <scope>NUCLEOTIDE SEQUENCE [LARGE SCALE GENOMIC DNA]</scope>
    <source>
        <strain evidence="7">Ccyn2B</strain>
    </source>
</reference>
<evidence type="ECO:0000313" key="7">
    <source>
        <dbReference type="Proteomes" id="UP000038055"/>
    </source>
</evidence>
<dbReference type="PANTHER" id="PTHR30629">
    <property type="entry name" value="PROPHAGE INTEGRASE"/>
    <property type="match status" value="1"/>
</dbReference>
<evidence type="ECO:0000313" key="6">
    <source>
        <dbReference type="EMBL" id="CEN34456.1"/>
    </source>
</evidence>
<dbReference type="SUPFAM" id="SSF56349">
    <property type="entry name" value="DNA breaking-rejoining enzymes"/>
    <property type="match status" value="1"/>
</dbReference>
<dbReference type="GO" id="GO:0003677">
    <property type="term" value="F:DNA binding"/>
    <property type="evidence" value="ECO:0007669"/>
    <property type="project" value="UniProtKB-KW"/>
</dbReference>
<accession>A0A0B7H489</accession>
<dbReference type="InterPro" id="IPR002104">
    <property type="entry name" value="Integrase_catalytic"/>
</dbReference>
<sequence length="405" mass="48042">MSQGFWAKNDFSLNKKMPKSEILTSRKRVYIDYKPAELRINTDWLIVYYAKIPAQNEFKRFRIRVPVIHPKSERVKYGKKMAISINQKLESGWSPFYEDSNNGYKSIAYCFDTYLKNIEKEKEDGVIRPDTFRSYTSLVKNIKKFLEEKYPSLKFIIEVDRLFIHSYLDYVYYEKRNSPRTYNNYLRFLDTFFEWCKTKGFVKQNPTDGIKAKPKTQKKREVLTDDIKLKVSELQQTNFHYYVLCMVTYYCFIRRTELTKIKVSDVNLLKGYILVPAENSKNRKTESVTIPNVFLPILAQHLTKAKNTDFLFSSNDFKPGTKQLSPKKVSDEWVKFRKKEKFDDKFQFYSLKDTGITDLLNSGIPAIKVRDQARHYDLKITESYTARNKFADEMIKNADFRTSNL</sequence>
<dbReference type="Pfam" id="PF13102">
    <property type="entry name" value="Phage_int_SAM_5"/>
    <property type="match status" value="1"/>
</dbReference>
<dbReference type="InterPro" id="IPR013762">
    <property type="entry name" value="Integrase-like_cat_sf"/>
</dbReference>
<evidence type="ECO:0000256" key="1">
    <source>
        <dbReference type="ARBA" id="ARBA00008857"/>
    </source>
</evidence>
<dbReference type="PROSITE" id="PS51898">
    <property type="entry name" value="TYR_RECOMBINASE"/>
    <property type="match status" value="1"/>
</dbReference>
<dbReference type="InterPro" id="IPR011010">
    <property type="entry name" value="DNA_brk_join_enz"/>
</dbReference>
<dbReference type="GO" id="GO:0006310">
    <property type="term" value="P:DNA recombination"/>
    <property type="evidence" value="ECO:0007669"/>
    <property type="project" value="UniProtKB-KW"/>
</dbReference>
<protein>
    <submittedName>
        <fullName evidence="6">Site-specific recombinase, phage integrase family</fullName>
    </submittedName>
</protein>
<dbReference type="InterPro" id="IPR050808">
    <property type="entry name" value="Phage_Integrase"/>
</dbReference>
<evidence type="ECO:0000256" key="4">
    <source>
        <dbReference type="ARBA" id="ARBA00023172"/>
    </source>
</evidence>
<dbReference type="GO" id="GO:0015074">
    <property type="term" value="P:DNA integration"/>
    <property type="evidence" value="ECO:0007669"/>
    <property type="project" value="UniProtKB-KW"/>
</dbReference>
<evidence type="ECO:0000256" key="2">
    <source>
        <dbReference type="ARBA" id="ARBA00022908"/>
    </source>
</evidence>
<keyword evidence="7" id="KW-1185">Reference proteome</keyword>
<dbReference type="STRING" id="28189.CCYN74_430008"/>
<feature type="domain" description="Tyr recombinase" evidence="5">
    <location>
        <begin position="218"/>
        <end position="399"/>
    </location>
</feature>
<organism evidence="6 7">
    <name type="scientific">Capnocytophaga cynodegmi</name>
    <dbReference type="NCBI Taxonomy" id="28189"/>
    <lineage>
        <taxon>Bacteria</taxon>
        <taxon>Pseudomonadati</taxon>
        <taxon>Bacteroidota</taxon>
        <taxon>Flavobacteriia</taxon>
        <taxon>Flavobacteriales</taxon>
        <taxon>Flavobacteriaceae</taxon>
        <taxon>Capnocytophaga</taxon>
    </lineage>
</organism>
<gene>
    <name evidence="6" type="ORF">CCYN2B_200008</name>
</gene>